<accession>H0EHF9</accession>
<sequence>MINPPASIQRAEAMRIEEMEKRKQMIENLQFKNALKESEVNHKLHLQDREHAFTKSQIEENRHLKLEFLHNTAQLSQSALDQRIAAELYQARTIGQIQIDLSKQHLNLSHERNMQALGYEDGMHDRRERHQDANRRWRTHELEAGNAYLEAKERYVEKKTGLIDRQIELGMETRRVADKAMGYNNWQQSGGAGGRRILGEKSMNYGQGQIIDIPRRVAGRPEQLRITEM</sequence>
<name>H0EHF9_GLAL7</name>
<evidence type="ECO:0000313" key="2">
    <source>
        <dbReference type="Proteomes" id="UP000005446"/>
    </source>
</evidence>
<dbReference type="EMBL" id="AGUE01000040">
    <property type="protein sequence ID" value="EHL01988.1"/>
    <property type="molecule type" value="Genomic_DNA"/>
</dbReference>
<dbReference type="AlphaFoldDB" id="H0EHF9"/>
<keyword evidence="2" id="KW-1185">Reference proteome</keyword>
<dbReference type="HOGENOM" id="CLU_1209937_0_0_1"/>
<dbReference type="InParanoid" id="H0EHF9"/>
<reference evidence="1 2" key="1">
    <citation type="journal article" date="2012" name="Eukaryot. Cell">
        <title>Genome sequence of the fungus Glarea lozoyensis: the first genome sequence of a species from the Helotiaceae family.</title>
        <authorList>
            <person name="Youssar L."/>
            <person name="Gruening B.A."/>
            <person name="Erxleben A."/>
            <person name="Guenther S."/>
            <person name="Huettel W."/>
        </authorList>
    </citation>
    <scope>NUCLEOTIDE SEQUENCE [LARGE SCALE GENOMIC DNA]</scope>
    <source>
        <strain evidence="2">ATCC 74030 / MF5533</strain>
    </source>
</reference>
<proteinExistence type="predicted"/>
<dbReference type="Proteomes" id="UP000005446">
    <property type="component" value="Unassembled WGS sequence"/>
</dbReference>
<evidence type="ECO:0000313" key="1">
    <source>
        <dbReference type="EMBL" id="EHL01988.1"/>
    </source>
</evidence>
<organism evidence="1 2">
    <name type="scientific">Glarea lozoyensis (strain ATCC 74030 / MF5533)</name>
    <dbReference type="NCBI Taxonomy" id="1104152"/>
    <lineage>
        <taxon>Eukaryota</taxon>
        <taxon>Fungi</taxon>
        <taxon>Dikarya</taxon>
        <taxon>Ascomycota</taxon>
        <taxon>Pezizomycotina</taxon>
        <taxon>Leotiomycetes</taxon>
        <taxon>Helotiales</taxon>
        <taxon>Helotiaceae</taxon>
        <taxon>Glarea</taxon>
    </lineage>
</organism>
<gene>
    <name evidence="1" type="ORF">M7I_1937</name>
</gene>
<comment type="caution">
    <text evidence="1">The sequence shown here is derived from an EMBL/GenBank/DDBJ whole genome shotgun (WGS) entry which is preliminary data.</text>
</comment>
<protein>
    <submittedName>
        <fullName evidence="1">Uncharacterized protein</fullName>
    </submittedName>
</protein>